<accession>A0A941IGL0</accession>
<comment type="caution">
    <text evidence="1">The sequence shown here is derived from an EMBL/GenBank/DDBJ whole genome shotgun (WGS) entry which is preliminary data.</text>
</comment>
<proteinExistence type="predicted"/>
<dbReference type="Proteomes" id="UP000676325">
    <property type="component" value="Unassembled WGS sequence"/>
</dbReference>
<dbReference type="EMBL" id="JAGSOH010000036">
    <property type="protein sequence ID" value="MBR7827520.1"/>
    <property type="molecule type" value="Genomic_DNA"/>
</dbReference>
<dbReference type="RefSeq" id="WP_212518663.1">
    <property type="nucleotide sequence ID" value="NZ_JAGSOH010000036.1"/>
</dbReference>
<name>A0A941IGL0_9ACTN</name>
<evidence type="ECO:0008006" key="3">
    <source>
        <dbReference type="Google" id="ProtNLM"/>
    </source>
</evidence>
<organism evidence="1 2">
    <name type="scientific">Actinospica acidithermotolerans</name>
    <dbReference type="NCBI Taxonomy" id="2828514"/>
    <lineage>
        <taxon>Bacteria</taxon>
        <taxon>Bacillati</taxon>
        <taxon>Actinomycetota</taxon>
        <taxon>Actinomycetes</taxon>
        <taxon>Catenulisporales</taxon>
        <taxon>Actinospicaceae</taxon>
        <taxon>Actinospica</taxon>
    </lineage>
</organism>
<keyword evidence="2" id="KW-1185">Reference proteome</keyword>
<evidence type="ECO:0000313" key="1">
    <source>
        <dbReference type="EMBL" id="MBR7827520.1"/>
    </source>
</evidence>
<sequence length="659" mass="72219">MFESWLGAQMGRDPGCTACARHAEGAEAAAQRHDEQALELWEPVLAGDLVCDHQPHGVYGSALMVLVRQDRLDDAIHYHRHGYRIARRKPRFRAAIGEHLEFCALAGPEHRGLELLAEHADWLTEPAPGHAAQAEFLTGASVLLARLVALGHAELPVPMPPSPGAHMPTGEELTVGVLRGFVDAELDSLAARIGRAELEAGREPHYAARLRMRRLRQHSLAPFDLATRSTIREPSHEPPPYAEPAAAHLEVPGMEDLYALTDMLYQAGEMEEVGPALRQVIDRSVAAKAPWYAARAEMNLSRLVGAEGDKAAAVRYARAAVMDCVDTRLRGAAALTLANALWELDGREAEAILPALESASMYAAEDRNAEAAMARLQGADALAYVGRRSGAVALYQRSFAELDDDEYWHPHSQGRELANHSLQYARALLQSGEEAEGLAVLDRLGRRIAAWEDGEGRFEVTVNTAYTLRDCDQEQPAYEAFLRAADLAEGDPDRLRTRVRCLRSAAWLIEGGDRRRAVELMDLAGSALVLRLNDEPEPNRGELRIELAETHLQRAELTRDRQRHALQDAAAAYAGLRQGMELRFAQDGSRPFGLHRRLADAALLLGELEAARSGSPRSAVERLRALARELEAAGGEGFAEIVKDLTVRIDGFEPGDGRA</sequence>
<gene>
    <name evidence="1" type="ORF">KDK95_14470</name>
</gene>
<reference evidence="1" key="1">
    <citation type="submission" date="2021-04" db="EMBL/GenBank/DDBJ databases">
        <title>Genome based classification of Actinospica acidithermotolerans sp. nov., an actinobacterium isolated from an Indonesian hot spring.</title>
        <authorList>
            <person name="Kusuma A.B."/>
            <person name="Putra K.E."/>
            <person name="Nafisah S."/>
            <person name="Loh J."/>
            <person name="Nouioui I."/>
            <person name="Goodfellow M."/>
        </authorList>
    </citation>
    <scope>NUCLEOTIDE SEQUENCE</scope>
    <source>
        <strain evidence="1">MGRD01-02</strain>
    </source>
</reference>
<dbReference type="AlphaFoldDB" id="A0A941IGL0"/>
<evidence type="ECO:0000313" key="2">
    <source>
        <dbReference type="Proteomes" id="UP000676325"/>
    </source>
</evidence>
<protein>
    <recommendedName>
        <fullName evidence="3">Tetratricopeptide repeat protein</fullName>
    </recommendedName>
</protein>